<protein>
    <submittedName>
        <fullName evidence="2">Uncharacterized protein</fullName>
    </submittedName>
</protein>
<reference evidence="2 3" key="1">
    <citation type="journal article" date="2014" name="Genome Biol. Evol.">
        <title>The genome of the myxosporean Thelohanellus kitauei shows adaptations to nutrient acquisition within its fish host.</title>
        <authorList>
            <person name="Yang Y."/>
            <person name="Xiong J."/>
            <person name="Zhou Z."/>
            <person name="Huo F."/>
            <person name="Miao W."/>
            <person name="Ran C."/>
            <person name="Liu Y."/>
            <person name="Zhang J."/>
            <person name="Feng J."/>
            <person name="Wang M."/>
            <person name="Wang M."/>
            <person name="Wang L."/>
            <person name="Yao B."/>
        </authorList>
    </citation>
    <scope>NUCLEOTIDE SEQUENCE [LARGE SCALE GENOMIC DNA]</scope>
    <source>
        <strain evidence="2">Wuqing</strain>
    </source>
</reference>
<keyword evidence="1" id="KW-1133">Transmembrane helix</keyword>
<evidence type="ECO:0000313" key="2">
    <source>
        <dbReference type="EMBL" id="KII72770.1"/>
    </source>
</evidence>
<organism evidence="2 3">
    <name type="scientific">Thelohanellus kitauei</name>
    <name type="common">Myxosporean</name>
    <dbReference type="NCBI Taxonomy" id="669202"/>
    <lineage>
        <taxon>Eukaryota</taxon>
        <taxon>Metazoa</taxon>
        <taxon>Cnidaria</taxon>
        <taxon>Myxozoa</taxon>
        <taxon>Myxosporea</taxon>
        <taxon>Bivalvulida</taxon>
        <taxon>Platysporina</taxon>
        <taxon>Myxobolidae</taxon>
        <taxon>Thelohanellus</taxon>
    </lineage>
</organism>
<evidence type="ECO:0000256" key="1">
    <source>
        <dbReference type="SAM" id="Phobius"/>
    </source>
</evidence>
<sequence length="124" mass="13972">MDIGQLNHSGYMLAADIISATIKSHAKANNEAITVRSRHSVNCYTPSTGNDNECNNYAQTIDRKKEKTQDKSISETETKVAIMIFSFLAVYFLILVIFTKMHGTWCPTMESKNSTEVDHDNEHL</sequence>
<dbReference type="EMBL" id="JWZT01001102">
    <property type="protein sequence ID" value="KII72770.1"/>
    <property type="molecule type" value="Genomic_DNA"/>
</dbReference>
<gene>
    <name evidence="2" type="ORF">RF11_08400</name>
</gene>
<dbReference type="AlphaFoldDB" id="A0A0C2N8W1"/>
<feature type="transmembrane region" description="Helical" evidence="1">
    <location>
        <begin position="80"/>
        <end position="99"/>
    </location>
</feature>
<keyword evidence="3" id="KW-1185">Reference proteome</keyword>
<keyword evidence="1" id="KW-0812">Transmembrane</keyword>
<dbReference type="Proteomes" id="UP000031668">
    <property type="component" value="Unassembled WGS sequence"/>
</dbReference>
<accession>A0A0C2N8W1</accession>
<keyword evidence="1" id="KW-0472">Membrane</keyword>
<comment type="caution">
    <text evidence="2">The sequence shown here is derived from an EMBL/GenBank/DDBJ whole genome shotgun (WGS) entry which is preliminary data.</text>
</comment>
<proteinExistence type="predicted"/>
<evidence type="ECO:0000313" key="3">
    <source>
        <dbReference type="Proteomes" id="UP000031668"/>
    </source>
</evidence>
<name>A0A0C2N8W1_THEKT</name>